<proteinExistence type="predicted"/>
<accession>A0ACB7IJJ6</accession>
<reference evidence="1 2" key="1">
    <citation type="journal article" date="2021" name="Appl. Environ. Microbiol.">
        <title>Genetic linkage and physical mapping for an oyster mushroom Pleurotus cornucopiae and QTL analysis for the trait cap color.</title>
        <authorList>
            <person name="Zhang Y."/>
            <person name="Gao W."/>
            <person name="Sonnenberg A."/>
            <person name="Chen Q."/>
            <person name="Zhang J."/>
            <person name="Huang C."/>
        </authorList>
    </citation>
    <scope>NUCLEOTIDE SEQUENCE [LARGE SCALE GENOMIC DNA]</scope>
    <source>
        <strain evidence="1">CCMSSC00406</strain>
    </source>
</reference>
<dbReference type="Proteomes" id="UP000824881">
    <property type="component" value="Unassembled WGS sequence"/>
</dbReference>
<evidence type="ECO:0000313" key="1">
    <source>
        <dbReference type="EMBL" id="KAG9218026.1"/>
    </source>
</evidence>
<organism evidence="1 2">
    <name type="scientific">Pleurotus cornucopiae</name>
    <name type="common">Cornucopia mushroom</name>
    <dbReference type="NCBI Taxonomy" id="5321"/>
    <lineage>
        <taxon>Eukaryota</taxon>
        <taxon>Fungi</taxon>
        <taxon>Dikarya</taxon>
        <taxon>Basidiomycota</taxon>
        <taxon>Agaricomycotina</taxon>
        <taxon>Agaricomycetes</taxon>
        <taxon>Agaricomycetidae</taxon>
        <taxon>Agaricales</taxon>
        <taxon>Pleurotineae</taxon>
        <taxon>Pleurotaceae</taxon>
        <taxon>Pleurotus</taxon>
    </lineage>
</organism>
<name>A0ACB7IJJ6_PLECO</name>
<gene>
    <name evidence="1" type="ORF">CCMSSC00406_0008803</name>
</gene>
<evidence type="ECO:0000313" key="2">
    <source>
        <dbReference type="Proteomes" id="UP000824881"/>
    </source>
</evidence>
<protein>
    <submittedName>
        <fullName evidence="1">Uncharacterized protein</fullName>
    </submittedName>
</protein>
<dbReference type="EMBL" id="WQMT02000010">
    <property type="protein sequence ID" value="KAG9218026.1"/>
    <property type="molecule type" value="Genomic_DNA"/>
</dbReference>
<comment type="caution">
    <text evidence="1">The sequence shown here is derived from an EMBL/GenBank/DDBJ whole genome shotgun (WGS) entry which is preliminary data.</text>
</comment>
<keyword evidence="2" id="KW-1185">Reference proteome</keyword>
<sequence length="348" mass="39039">MPFLSASLDAYLLTSFLVSIPWMYLTGKAIHHPPQNSPPIRPYISVLLLLHTLYILYRILVTPPANIFTSLDVPLNTSTDRIREILAKYSGIDWNNGGAFPKHLELLLKRLSLFEHRTLFVRLGQQVLQTCEYCTTYDEFAICAILEPLGSYVYGAVVVGAVTISGTQRERLRTIGLGVLVAAALAEGYWISTVPIKVPRRGEPNDVTMWHDVLYIARQALFVVLPLGIHLLPGIPESESNPFIVLPQTITAMEGGLSRLHLIKYVRGAVMRVPELRESAEAWWKEEKQEGEWVRGDENVRQIAEREGFGFGPFSDKEESNNGKEREGKLRTSAQMAVDGLLKESLGR</sequence>